<evidence type="ECO:0000259" key="4">
    <source>
        <dbReference type="Pfam" id="PF01814"/>
    </source>
</evidence>
<dbReference type="InterPro" id="IPR050669">
    <property type="entry name" value="Hemerythrin"/>
</dbReference>
<dbReference type="NCBIfam" id="NF033749">
    <property type="entry name" value="bact_hemeryth"/>
    <property type="match status" value="1"/>
</dbReference>
<sequence length="147" mass="17130">MAYFQWGNDMAIDNGLIDQDHQLLVEQVNTLHTATSQGRGHEVVGPLLEAIIRDTRSHIHHEEQQMEAWGYPHLAEHRQGHQRFMADLESLRVRYQAGAITVAAQLSWLLRDWLSIHIHRLDKELARFIRQQQRRDPRLASAALTHH</sequence>
<accession>A0ABV9QDF9</accession>
<evidence type="ECO:0000313" key="6">
    <source>
        <dbReference type="Proteomes" id="UP001596001"/>
    </source>
</evidence>
<dbReference type="Pfam" id="PF01814">
    <property type="entry name" value="Hemerythrin"/>
    <property type="match status" value="1"/>
</dbReference>
<gene>
    <name evidence="5" type="ORF">ACFO6X_08170</name>
</gene>
<name>A0ABV9QDF9_9BURK</name>
<dbReference type="PANTHER" id="PTHR37164">
    <property type="entry name" value="BACTERIOHEMERYTHRIN"/>
    <property type="match status" value="1"/>
</dbReference>
<evidence type="ECO:0000256" key="1">
    <source>
        <dbReference type="ARBA" id="ARBA00010587"/>
    </source>
</evidence>
<dbReference type="InterPro" id="IPR012312">
    <property type="entry name" value="Hemerythrin-like"/>
</dbReference>
<reference evidence="6" key="1">
    <citation type="journal article" date="2019" name="Int. J. Syst. Evol. Microbiol.">
        <title>The Global Catalogue of Microorganisms (GCM) 10K type strain sequencing project: providing services to taxonomists for standard genome sequencing and annotation.</title>
        <authorList>
            <consortium name="The Broad Institute Genomics Platform"/>
            <consortium name="The Broad Institute Genome Sequencing Center for Infectious Disease"/>
            <person name="Wu L."/>
            <person name="Ma J."/>
        </authorList>
    </citation>
    <scope>NUCLEOTIDE SEQUENCE [LARGE SCALE GENOMIC DNA]</scope>
    <source>
        <strain evidence="6">CCUG 49452</strain>
    </source>
</reference>
<dbReference type="NCBIfam" id="TIGR02481">
    <property type="entry name" value="hemeryth_dom"/>
    <property type="match status" value="1"/>
</dbReference>
<dbReference type="RefSeq" id="WP_382431879.1">
    <property type="nucleotide sequence ID" value="NZ_JBHSHJ010000005.1"/>
</dbReference>
<evidence type="ECO:0000256" key="3">
    <source>
        <dbReference type="ARBA" id="ARBA00023004"/>
    </source>
</evidence>
<dbReference type="InterPro" id="IPR035938">
    <property type="entry name" value="Hemerythrin-like_sf"/>
</dbReference>
<keyword evidence="2" id="KW-0479">Metal-binding</keyword>
<dbReference type="SUPFAM" id="SSF47188">
    <property type="entry name" value="Hemerythrin-like"/>
    <property type="match status" value="1"/>
</dbReference>
<dbReference type="CDD" id="cd12107">
    <property type="entry name" value="Hemerythrin"/>
    <property type="match status" value="1"/>
</dbReference>
<dbReference type="Gene3D" id="1.20.120.50">
    <property type="entry name" value="Hemerythrin-like"/>
    <property type="match status" value="1"/>
</dbReference>
<keyword evidence="6" id="KW-1185">Reference proteome</keyword>
<dbReference type="PANTHER" id="PTHR37164:SF1">
    <property type="entry name" value="BACTERIOHEMERYTHRIN"/>
    <property type="match status" value="1"/>
</dbReference>
<organism evidence="5 6">
    <name type="scientific">Giesbergeria sinuosa</name>
    <dbReference type="NCBI Taxonomy" id="80883"/>
    <lineage>
        <taxon>Bacteria</taxon>
        <taxon>Pseudomonadati</taxon>
        <taxon>Pseudomonadota</taxon>
        <taxon>Betaproteobacteria</taxon>
        <taxon>Burkholderiales</taxon>
        <taxon>Comamonadaceae</taxon>
        <taxon>Giesbergeria</taxon>
    </lineage>
</organism>
<protein>
    <submittedName>
        <fullName evidence="5">Bacteriohemerythrin</fullName>
    </submittedName>
</protein>
<dbReference type="EMBL" id="JBHSHJ010000005">
    <property type="protein sequence ID" value="MFC4788954.1"/>
    <property type="molecule type" value="Genomic_DNA"/>
</dbReference>
<keyword evidence="3" id="KW-0408">Iron</keyword>
<comment type="similarity">
    <text evidence="1">Belongs to the hemerythrin family.</text>
</comment>
<evidence type="ECO:0000256" key="2">
    <source>
        <dbReference type="ARBA" id="ARBA00022723"/>
    </source>
</evidence>
<dbReference type="Proteomes" id="UP001596001">
    <property type="component" value="Unassembled WGS sequence"/>
</dbReference>
<feature type="domain" description="Hemerythrin-like" evidence="4">
    <location>
        <begin position="16"/>
        <end position="127"/>
    </location>
</feature>
<dbReference type="InterPro" id="IPR012827">
    <property type="entry name" value="Hemerythrin_metal-bd"/>
</dbReference>
<evidence type="ECO:0000313" key="5">
    <source>
        <dbReference type="EMBL" id="MFC4788954.1"/>
    </source>
</evidence>
<proteinExistence type="inferred from homology"/>
<comment type="caution">
    <text evidence="5">The sequence shown here is derived from an EMBL/GenBank/DDBJ whole genome shotgun (WGS) entry which is preliminary data.</text>
</comment>